<dbReference type="Pfam" id="PF14581">
    <property type="entry name" value="SseB_C"/>
    <property type="match status" value="1"/>
</dbReference>
<evidence type="ECO:0000313" key="3">
    <source>
        <dbReference type="Proteomes" id="UP001596174"/>
    </source>
</evidence>
<evidence type="ECO:0000313" key="2">
    <source>
        <dbReference type="EMBL" id="MFC5906733.1"/>
    </source>
</evidence>
<sequence>MSAIEQALAHVAPGQPERYEALLHALAEGQVWMLLWHGTPGSPDAQYGSMDVGGHGYAPCVTSEAQLQASGWPRAHVVGQGREIAAALYRERWGLWLNPHQPGGGLGVPWADLRRIAGGLDRLPAGPLTITEPEAAGIVADAFYARLAQAAHATPVIQALRRAWVQPAFGEPYLTIGLDLFDSSPAAVEAVRRMMEHALPAAPEGVAVSTVAMADPYDSVALWLQARTVPFFDRGVSGGVSGYGYPHPIQG</sequence>
<keyword evidence="3" id="KW-1185">Reference proteome</keyword>
<name>A0ABW1FWX7_9ACTN</name>
<organism evidence="2 3">
    <name type="scientific">Streptacidiphilus monticola</name>
    <dbReference type="NCBI Taxonomy" id="2161674"/>
    <lineage>
        <taxon>Bacteria</taxon>
        <taxon>Bacillati</taxon>
        <taxon>Actinomycetota</taxon>
        <taxon>Actinomycetes</taxon>
        <taxon>Kitasatosporales</taxon>
        <taxon>Streptomycetaceae</taxon>
        <taxon>Streptacidiphilus</taxon>
    </lineage>
</organism>
<feature type="domain" description="SseB protein C-terminal" evidence="1">
    <location>
        <begin position="127"/>
        <end position="234"/>
    </location>
</feature>
<comment type="caution">
    <text evidence="2">The sequence shown here is derived from an EMBL/GenBank/DDBJ whole genome shotgun (WGS) entry which is preliminary data.</text>
</comment>
<dbReference type="Proteomes" id="UP001596174">
    <property type="component" value="Unassembled WGS sequence"/>
</dbReference>
<gene>
    <name evidence="2" type="ORF">ACFP3V_05825</name>
</gene>
<protein>
    <submittedName>
        <fullName evidence="2">Enhanced serine sensitivity protein SseB C-terminal domain-containing protein</fullName>
    </submittedName>
</protein>
<dbReference type="EMBL" id="JBHSQJ010000019">
    <property type="protein sequence ID" value="MFC5906733.1"/>
    <property type="molecule type" value="Genomic_DNA"/>
</dbReference>
<proteinExistence type="predicted"/>
<dbReference type="RefSeq" id="WP_380580442.1">
    <property type="nucleotide sequence ID" value="NZ_JBHSQJ010000019.1"/>
</dbReference>
<reference evidence="3" key="1">
    <citation type="journal article" date="2019" name="Int. J. Syst. Evol. Microbiol.">
        <title>The Global Catalogue of Microorganisms (GCM) 10K type strain sequencing project: providing services to taxonomists for standard genome sequencing and annotation.</title>
        <authorList>
            <consortium name="The Broad Institute Genomics Platform"/>
            <consortium name="The Broad Institute Genome Sequencing Center for Infectious Disease"/>
            <person name="Wu L."/>
            <person name="Ma J."/>
        </authorList>
    </citation>
    <scope>NUCLEOTIDE SEQUENCE [LARGE SCALE GENOMIC DNA]</scope>
    <source>
        <strain evidence="3">JCM 4816</strain>
    </source>
</reference>
<evidence type="ECO:0000259" key="1">
    <source>
        <dbReference type="Pfam" id="PF14581"/>
    </source>
</evidence>
<dbReference type="InterPro" id="IPR027945">
    <property type="entry name" value="SseB_C"/>
</dbReference>
<accession>A0ABW1FWX7</accession>